<accession>A0ACC0MC46</accession>
<reference evidence="1" key="1">
    <citation type="submission" date="2022-02" db="EMBL/GenBank/DDBJ databases">
        <title>Plant Genome Project.</title>
        <authorList>
            <person name="Zhang R.-G."/>
        </authorList>
    </citation>
    <scope>NUCLEOTIDE SEQUENCE</scope>
    <source>
        <strain evidence="1">AT1</strain>
    </source>
</reference>
<gene>
    <name evidence="1" type="ORF">RHMOL_Rhmol09G0106600</name>
</gene>
<name>A0ACC0MC46_RHOML</name>
<dbReference type="Proteomes" id="UP001062846">
    <property type="component" value="Chromosome 9"/>
</dbReference>
<evidence type="ECO:0000313" key="2">
    <source>
        <dbReference type="Proteomes" id="UP001062846"/>
    </source>
</evidence>
<comment type="caution">
    <text evidence="1">The sequence shown here is derived from an EMBL/GenBank/DDBJ whole genome shotgun (WGS) entry which is preliminary data.</text>
</comment>
<organism evidence="1 2">
    <name type="scientific">Rhododendron molle</name>
    <name type="common">Chinese azalea</name>
    <name type="synonym">Azalea mollis</name>
    <dbReference type="NCBI Taxonomy" id="49168"/>
    <lineage>
        <taxon>Eukaryota</taxon>
        <taxon>Viridiplantae</taxon>
        <taxon>Streptophyta</taxon>
        <taxon>Embryophyta</taxon>
        <taxon>Tracheophyta</taxon>
        <taxon>Spermatophyta</taxon>
        <taxon>Magnoliopsida</taxon>
        <taxon>eudicotyledons</taxon>
        <taxon>Gunneridae</taxon>
        <taxon>Pentapetalae</taxon>
        <taxon>asterids</taxon>
        <taxon>Ericales</taxon>
        <taxon>Ericaceae</taxon>
        <taxon>Ericoideae</taxon>
        <taxon>Rhodoreae</taxon>
        <taxon>Rhododendron</taxon>
    </lineage>
</organism>
<keyword evidence="2" id="KW-1185">Reference proteome</keyword>
<dbReference type="EMBL" id="CM046396">
    <property type="protein sequence ID" value="KAI8538469.1"/>
    <property type="molecule type" value="Genomic_DNA"/>
</dbReference>
<sequence>MLILMLLMLLFFLHCARDLLDDLEQKGYHQQEQRPEKLLAAGVDKLVHIIGGLVKNLWRVDTRGTKCSRCEKIARHNRTACTKDLRTSRKNIK</sequence>
<proteinExistence type="predicted"/>
<evidence type="ECO:0000313" key="1">
    <source>
        <dbReference type="EMBL" id="KAI8538469.1"/>
    </source>
</evidence>
<protein>
    <submittedName>
        <fullName evidence="1">Uncharacterized protein</fullName>
    </submittedName>
</protein>